<organism evidence="2 3">
    <name type="scientific">Arthrobotrys musiformis</name>
    <dbReference type="NCBI Taxonomy" id="47236"/>
    <lineage>
        <taxon>Eukaryota</taxon>
        <taxon>Fungi</taxon>
        <taxon>Dikarya</taxon>
        <taxon>Ascomycota</taxon>
        <taxon>Pezizomycotina</taxon>
        <taxon>Orbiliomycetes</taxon>
        <taxon>Orbiliales</taxon>
        <taxon>Orbiliaceae</taxon>
        <taxon>Arthrobotrys</taxon>
    </lineage>
</organism>
<evidence type="ECO:0008006" key="4">
    <source>
        <dbReference type="Google" id="ProtNLM"/>
    </source>
</evidence>
<evidence type="ECO:0000313" key="3">
    <source>
        <dbReference type="Proteomes" id="UP001370758"/>
    </source>
</evidence>
<feature type="region of interest" description="Disordered" evidence="1">
    <location>
        <begin position="138"/>
        <end position="159"/>
    </location>
</feature>
<accession>A0AAV9VW79</accession>
<evidence type="ECO:0000256" key="1">
    <source>
        <dbReference type="SAM" id="MobiDB-lite"/>
    </source>
</evidence>
<keyword evidence="3" id="KW-1185">Reference proteome</keyword>
<protein>
    <recommendedName>
        <fullName evidence="4">HNH nuclease domain-containing protein</fullName>
    </recommendedName>
</protein>
<sequence>MWATLGRRLNKDGPRDCLLGGTPTHLQIATAKFGKEYLKSCLIEGYKPNLDSEEYYLKVEFSYRRDVAKTEHRRDAIMMMASLVDYLHYSEILGEAPPLPDMMGEELSQHQIYGNELDMSDEPGVEAEGEYYDELMEDDEGGAEHDNQENRGGNRMYGLDGYGQEEDFVDELASIITPPTKRRKFQN</sequence>
<dbReference type="EMBL" id="JAVHJL010000010">
    <property type="protein sequence ID" value="KAK6496774.1"/>
    <property type="molecule type" value="Genomic_DNA"/>
</dbReference>
<gene>
    <name evidence="2" type="ORF">TWF481_001762</name>
</gene>
<name>A0AAV9VW79_9PEZI</name>
<comment type="caution">
    <text evidence="2">The sequence shown here is derived from an EMBL/GenBank/DDBJ whole genome shotgun (WGS) entry which is preliminary data.</text>
</comment>
<evidence type="ECO:0000313" key="2">
    <source>
        <dbReference type="EMBL" id="KAK6496774.1"/>
    </source>
</evidence>
<reference evidence="2 3" key="1">
    <citation type="submission" date="2023-08" db="EMBL/GenBank/DDBJ databases">
        <authorList>
            <person name="Palmer J.M."/>
        </authorList>
    </citation>
    <scope>NUCLEOTIDE SEQUENCE [LARGE SCALE GENOMIC DNA]</scope>
    <source>
        <strain evidence="2 3">TWF481</strain>
    </source>
</reference>
<proteinExistence type="predicted"/>
<dbReference type="AlphaFoldDB" id="A0AAV9VW79"/>
<dbReference type="Proteomes" id="UP001370758">
    <property type="component" value="Unassembled WGS sequence"/>
</dbReference>